<dbReference type="GeneID" id="5231737"/>
<dbReference type="KEGG" id="lel:PVL30_003959"/>
<dbReference type="CDD" id="cd00067">
    <property type="entry name" value="GAL4"/>
    <property type="match status" value="1"/>
</dbReference>
<feature type="region of interest" description="Disordered" evidence="1">
    <location>
        <begin position="864"/>
        <end position="883"/>
    </location>
</feature>
<dbReference type="PROSITE" id="PS00463">
    <property type="entry name" value="ZN2_CY6_FUNGAL_1"/>
    <property type="match status" value="1"/>
</dbReference>
<organism evidence="3 4">
    <name type="scientific">Lodderomyces elongisporus (strain ATCC 11503 / CBS 2605 / JCM 1781 / NBRC 1676 / NRRL YB-4239)</name>
    <name type="common">Yeast</name>
    <name type="synonym">Saccharomyces elongisporus</name>
    <dbReference type="NCBI Taxonomy" id="379508"/>
    <lineage>
        <taxon>Eukaryota</taxon>
        <taxon>Fungi</taxon>
        <taxon>Dikarya</taxon>
        <taxon>Ascomycota</taxon>
        <taxon>Saccharomycotina</taxon>
        <taxon>Pichiomycetes</taxon>
        <taxon>Debaryomycetaceae</taxon>
        <taxon>Candida/Lodderomyces clade</taxon>
        <taxon>Lodderomyces</taxon>
    </lineage>
</organism>
<dbReference type="InterPro" id="IPR036864">
    <property type="entry name" value="Zn2-C6_fun-type_DNA-bd_sf"/>
</dbReference>
<gene>
    <name evidence="3" type="ORF">LELG_04232</name>
</gene>
<dbReference type="eggNOG" id="ENOG502QR47">
    <property type="taxonomic scope" value="Eukaryota"/>
</dbReference>
<dbReference type="VEuPathDB" id="FungiDB:LELG_04232"/>
<feature type="compositionally biased region" description="Low complexity" evidence="1">
    <location>
        <begin position="741"/>
        <end position="761"/>
    </location>
</feature>
<feature type="domain" description="Zn(2)-C6 fungal-type" evidence="2">
    <location>
        <begin position="10"/>
        <end position="41"/>
    </location>
</feature>
<name>A5E3P4_LODEL</name>
<dbReference type="OrthoDB" id="4356994at2759"/>
<dbReference type="PANTHER" id="PTHR47785">
    <property type="entry name" value="ZN(II)2CYS6 TRANSCRIPTION FACTOR (EUROFUNG)-RELATED-RELATED"/>
    <property type="match status" value="1"/>
</dbReference>
<dbReference type="InterPro" id="IPR053181">
    <property type="entry name" value="EcdB-like_regulator"/>
</dbReference>
<dbReference type="OMA" id="CHYRTDD"/>
<keyword evidence="4" id="KW-1185">Reference proteome</keyword>
<evidence type="ECO:0000313" key="4">
    <source>
        <dbReference type="Proteomes" id="UP000001996"/>
    </source>
</evidence>
<dbReference type="EMBL" id="CH981529">
    <property type="protein sequence ID" value="EDK46052.1"/>
    <property type="molecule type" value="Genomic_DNA"/>
</dbReference>
<feature type="compositionally biased region" description="Polar residues" evidence="1">
    <location>
        <begin position="864"/>
        <end position="873"/>
    </location>
</feature>
<dbReference type="GO" id="GO:0008270">
    <property type="term" value="F:zinc ion binding"/>
    <property type="evidence" value="ECO:0007669"/>
    <property type="project" value="InterPro"/>
</dbReference>
<dbReference type="Gene3D" id="4.10.240.10">
    <property type="entry name" value="Zn(2)-C6 fungal-type DNA-binding domain"/>
    <property type="match status" value="1"/>
</dbReference>
<evidence type="ECO:0000256" key="1">
    <source>
        <dbReference type="SAM" id="MobiDB-lite"/>
    </source>
</evidence>
<proteinExistence type="predicted"/>
<evidence type="ECO:0000313" key="3">
    <source>
        <dbReference type="EMBL" id="EDK46052.1"/>
    </source>
</evidence>
<dbReference type="SUPFAM" id="SSF57701">
    <property type="entry name" value="Zn2/Cys6 DNA-binding domain"/>
    <property type="match status" value="1"/>
</dbReference>
<protein>
    <recommendedName>
        <fullName evidence="2">Zn(2)-C6 fungal-type domain-containing protein</fullName>
    </recommendedName>
</protein>
<feature type="region of interest" description="Disordered" evidence="1">
    <location>
        <begin position="741"/>
        <end position="772"/>
    </location>
</feature>
<dbReference type="AlphaFoldDB" id="A5E3P4"/>
<accession>A5E3P4</accession>
<dbReference type="GO" id="GO:0000981">
    <property type="term" value="F:DNA-binding transcription factor activity, RNA polymerase II-specific"/>
    <property type="evidence" value="ECO:0007669"/>
    <property type="project" value="InterPro"/>
</dbReference>
<dbReference type="SMART" id="SM00066">
    <property type="entry name" value="GAL4"/>
    <property type="match status" value="1"/>
</dbReference>
<reference evidence="3 4" key="1">
    <citation type="journal article" date="2009" name="Nature">
        <title>Evolution of pathogenicity and sexual reproduction in eight Candida genomes.</title>
        <authorList>
            <person name="Butler G."/>
            <person name="Rasmussen M.D."/>
            <person name="Lin M.F."/>
            <person name="Santos M.A."/>
            <person name="Sakthikumar S."/>
            <person name="Munro C.A."/>
            <person name="Rheinbay E."/>
            <person name="Grabherr M."/>
            <person name="Forche A."/>
            <person name="Reedy J.L."/>
            <person name="Agrafioti I."/>
            <person name="Arnaud M.B."/>
            <person name="Bates S."/>
            <person name="Brown A.J."/>
            <person name="Brunke S."/>
            <person name="Costanzo M.C."/>
            <person name="Fitzpatrick D.A."/>
            <person name="de Groot P.W."/>
            <person name="Harris D."/>
            <person name="Hoyer L.L."/>
            <person name="Hube B."/>
            <person name="Klis F.M."/>
            <person name="Kodira C."/>
            <person name="Lennard N."/>
            <person name="Logue M.E."/>
            <person name="Martin R."/>
            <person name="Neiman A.M."/>
            <person name="Nikolaou E."/>
            <person name="Quail M.A."/>
            <person name="Quinn J."/>
            <person name="Santos M.C."/>
            <person name="Schmitzberger F.F."/>
            <person name="Sherlock G."/>
            <person name="Shah P."/>
            <person name="Silverstein K.A."/>
            <person name="Skrzypek M.S."/>
            <person name="Soll D."/>
            <person name="Staggs R."/>
            <person name="Stansfield I."/>
            <person name="Stumpf M.P."/>
            <person name="Sudbery P.E."/>
            <person name="Srikantha T."/>
            <person name="Zeng Q."/>
            <person name="Berman J."/>
            <person name="Berriman M."/>
            <person name="Heitman J."/>
            <person name="Gow N.A."/>
            <person name="Lorenz M.C."/>
            <person name="Birren B.W."/>
            <person name="Kellis M."/>
            <person name="Cuomo C.A."/>
        </authorList>
    </citation>
    <scope>NUCLEOTIDE SEQUENCE [LARGE SCALE GENOMIC DNA]</scope>
    <source>
        <strain evidence="4">ATCC 11503 / BCRC 21390 / CBS 2605 / JCM 1781 / NBRC 1676 / NRRL YB-4239</strain>
    </source>
</reference>
<evidence type="ECO:0000259" key="2">
    <source>
        <dbReference type="PROSITE" id="PS50048"/>
    </source>
</evidence>
<sequence>MYPRKRALTACNTCRVKKTKCDNRRPICGACERSGATTCTYSSDDQNRDYSSFDPASLTILSKLDDIMREIKKPELETETLERREVKIKKEKSGEELEKEKETRREKDEVVVEKECIRPGCWDMSISSIFDWDSFRKRFKVSQEDIDKDNIDLVRSYDRNVYLRNFQQLTLQERLAEFSKLEEILDSNFKSIINSYFVNCYSKVPHLDVFNFFELIEIYTWIKNKLPGTSFMDLVSEDITTKIFERHKSDVKIPHEALKKKVQTLRNSIPMILLICALGIVSTPVSLDNFKNFKNSLEEAFARLGCLGSDTTFGNEEQEEAEAEAEAEVEKGEIIEEGREGTGAGKRAKKFVFGRLKIAYLLVTYAEMIRQLYPHIMMENTVTSVQYYLTLSQLYLLANCPLLAHENVTRAARNIVYVLRKEGRYDPKTGYKGVLTDNVQHNQLVDRLFWLCLKLECELNVELSPAVQPSGIAGILGIPCVIPDYKKDAYSEQVQRLGKNYDDEYTWYFYLTEVAVRKVDNKMFDDFYSINNAFKNPWIKFVKYLNQYNGIINTLPKEIRDFVLHEVNVDQIYRHIKNKYDNSKQFGNDDCDDIFESLDDFFIDDDLILRAQSDSIMFIKTRILLSKTLLFRPLVYLFLEDQIPFADVLEAIATVVGNLASNGSNGSQLQQENCNYGPFSGSPHSCTDSVTSASASSVSAPSLHGSNCFDMDMDFLGLVNAPLFYQQEHPDEDFSSLIKPTGIGSNTNTNTSTNSNINTGTRMGTTNDSNEDDDPSFVITDMKLAKRKILAILIKNLITLPKLNIPKLSTHRHPGSWYFIRNVIVGNIIQYLLYKKIQEMLVHAGANPAIQQLIATKLSAFTKSSDSSVNGTPNNPPSGAPSLENMMKMVIDQDGTKASLEHLKIVLNYWKDEMTDCEVYEKYIDKMLCDL</sequence>
<dbReference type="Pfam" id="PF00172">
    <property type="entry name" value="Zn_clus"/>
    <property type="match status" value="1"/>
</dbReference>
<dbReference type="STRING" id="379508.A5E3P4"/>
<dbReference type="PROSITE" id="PS50048">
    <property type="entry name" value="ZN2_CY6_FUNGAL_2"/>
    <property type="match status" value="1"/>
</dbReference>
<dbReference type="Proteomes" id="UP000001996">
    <property type="component" value="Unassembled WGS sequence"/>
</dbReference>
<dbReference type="HOGENOM" id="CLU_011023_0_0_1"/>
<dbReference type="InterPro" id="IPR001138">
    <property type="entry name" value="Zn2Cys6_DnaBD"/>
</dbReference>
<dbReference type="PANTHER" id="PTHR47785:SF5">
    <property type="entry name" value="ZN(II)2CYS6 TRANSCRIPTION FACTOR (EUROFUNG)"/>
    <property type="match status" value="1"/>
</dbReference>
<dbReference type="InParanoid" id="A5E3P4"/>